<keyword evidence="4" id="KW-1185">Reference proteome</keyword>
<organism evidence="3 4">
    <name type="scientific">Exophiala dermatitidis (strain ATCC 34100 / CBS 525.76 / NIH/UT8656)</name>
    <name type="common">Black yeast</name>
    <name type="synonym">Wangiella dermatitidis</name>
    <dbReference type="NCBI Taxonomy" id="858893"/>
    <lineage>
        <taxon>Eukaryota</taxon>
        <taxon>Fungi</taxon>
        <taxon>Dikarya</taxon>
        <taxon>Ascomycota</taxon>
        <taxon>Pezizomycotina</taxon>
        <taxon>Eurotiomycetes</taxon>
        <taxon>Chaetothyriomycetidae</taxon>
        <taxon>Chaetothyriales</taxon>
        <taxon>Herpotrichiellaceae</taxon>
        <taxon>Exophiala</taxon>
    </lineage>
</organism>
<dbReference type="PANTHER" id="PTHR38788:SF3">
    <property type="entry name" value="CLR5 DOMAIN-CONTAINING PROTEIN"/>
    <property type="match status" value="1"/>
</dbReference>
<sequence>MALALSQRTLPIPQRLWQLHKPLIQRLYLISSLDEVRAIMEAEHNFVATPQQYKRMIAKWGVRKYVKADEMEKLLECPSANPVVRGNKVVSARQMRRFLRRKEAKRCREPSSSQCDSPPQSTCPVSSSCKPLGRAEVGSQATVVTHQDDSEAGTFQQNTLCIDTKCSALMRLAVKMVLNGHQSNIREYIGCLLGDNGPWDKSTRSSFSGERILCLWLPDSLIPPGCDDDLWPKLVLPITPEELTSGFLTVKWETISLACFYLQFGSKVHYSGMTYGPVLDGLHLPPIVHAHALICAALVHAARYTQPNGPQPLSMKDALCTVKLFTPDSELLNSQYDEFVIELGLTAVNRLRFLFPLPRGRRHRWHSVLDRDITRYLRTTQGTSWPV</sequence>
<dbReference type="RefSeq" id="XP_009160742.1">
    <property type="nucleotide sequence ID" value="XM_009162494.1"/>
</dbReference>
<dbReference type="Proteomes" id="UP000007304">
    <property type="component" value="Unassembled WGS sequence"/>
</dbReference>
<dbReference type="InParanoid" id="H6C854"/>
<gene>
    <name evidence="3" type="ORF">HMPREF1120_08249</name>
</gene>
<evidence type="ECO:0000256" key="1">
    <source>
        <dbReference type="SAM" id="MobiDB-lite"/>
    </source>
</evidence>
<dbReference type="AlphaFoldDB" id="H6C854"/>
<dbReference type="OrthoDB" id="539213at2759"/>
<evidence type="ECO:0000313" key="3">
    <source>
        <dbReference type="EMBL" id="EHY60281.1"/>
    </source>
</evidence>
<dbReference type="Pfam" id="PF14420">
    <property type="entry name" value="Clr5"/>
    <property type="match status" value="1"/>
</dbReference>
<protein>
    <recommendedName>
        <fullName evidence="2">Clr5 domain-containing protein</fullName>
    </recommendedName>
</protein>
<feature type="compositionally biased region" description="Low complexity" evidence="1">
    <location>
        <begin position="110"/>
        <end position="122"/>
    </location>
</feature>
<reference evidence="3" key="1">
    <citation type="submission" date="2011-07" db="EMBL/GenBank/DDBJ databases">
        <title>The Genome Sequence of Exophiala (Wangiella) dermatitidis NIH/UT8656.</title>
        <authorList>
            <consortium name="The Broad Institute Genome Sequencing Platform"/>
            <person name="Cuomo C."/>
            <person name="Wang Z."/>
            <person name="Hunicke-Smith S."/>
            <person name="Szanislo P.J."/>
            <person name="Earl A."/>
            <person name="Young S.K."/>
            <person name="Zeng Q."/>
            <person name="Gargeya S."/>
            <person name="Fitzgerald M."/>
            <person name="Haas B."/>
            <person name="Abouelleil A."/>
            <person name="Alvarado L."/>
            <person name="Arachchi H.M."/>
            <person name="Berlin A."/>
            <person name="Brown A."/>
            <person name="Chapman S.B."/>
            <person name="Chen Z."/>
            <person name="Dunbar C."/>
            <person name="Freedman E."/>
            <person name="Gearin G."/>
            <person name="Gellesch M."/>
            <person name="Goldberg J."/>
            <person name="Griggs A."/>
            <person name="Gujja S."/>
            <person name="Heiman D."/>
            <person name="Howarth C."/>
            <person name="Larson L."/>
            <person name="Lui A."/>
            <person name="MacDonald P.J.P."/>
            <person name="Montmayeur A."/>
            <person name="Murphy C."/>
            <person name="Neiman D."/>
            <person name="Pearson M."/>
            <person name="Priest M."/>
            <person name="Roberts A."/>
            <person name="Saif S."/>
            <person name="Shea T."/>
            <person name="Shenoy N."/>
            <person name="Sisk P."/>
            <person name="Stolte C."/>
            <person name="Sykes S."/>
            <person name="Wortman J."/>
            <person name="Nusbaum C."/>
            <person name="Birren B."/>
        </authorList>
    </citation>
    <scope>NUCLEOTIDE SEQUENCE</scope>
    <source>
        <strain evidence="3">NIH/UT8656</strain>
    </source>
</reference>
<proteinExistence type="predicted"/>
<name>H6C854_EXODN</name>
<dbReference type="InterPro" id="IPR025676">
    <property type="entry name" value="Clr5_dom"/>
</dbReference>
<evidence type="ECO:0000313" key="4">
    <source>
        <dbReference type="Proteomes" id="UP000007304"/>
    </source>
</evidence>
<dbReference type="GeneID" id="20312888"/>
<feature type="region of interest" description="Disordered" evidence="1">
    <location>
        <begin position="101"/>
        <end position="122"/>
    </location>
</feature>
<dbReference type="HOGENOM" id="CLU_713779_0_0_1"/>
<dbReference type="STRING" id="858893.H6C854"/>
<feature type="domain" description="Clr5" evidence="2">
    <location>
        <begin position="17"/>
        <end position="64"/>
    </location>
</feature>
<accession>H6C854</accession>
<dbReference type="PANTHER" id="PTHR38788">
    <property type="entry name" value="CLR5 DOMAIN-CONTAINING PROTEIN"/>
    <property type="match status" value="1"/>
</dbReference>
<dbReference type="EMBL" id="JH226136">
    <property type="protein sequence ID" value="EHY60281.1"/>
    <property type="molecule type" value="Genomic_DNA"/>
</dbReference>
<evidence type="ECO:0000259" key="2">
    <source>
        <dbReference type="Pfam" id="PF14420"/>
    </source>
</evidence>
<dbReference type="VEuPathDB" id="FungiDB:HMPREF1120_08249"/>